<dbReference type="InterPro" id="IPR011991">
    <property type="entry name" value="ArsR-like_HTH"/>
</dbReference>
<reference evidence="5" key="1">
    <citation type="submission" date="2023-04" db="EMBL/GenBank/DDBJ databases">
        <title>Complete genome sequence of Temperatibacter marinus.</title>
        <authorList>
            <person name="Rong J.-C."/>
            <person name="Yi M.-L."/>
            <person name="Zhao Q."/>
        </authorList>
    </citation>
    <scope>NUCLEOTIDE SEQUENCE</scope>
    <source>
        <strain evidence="5">NBRC 110045</strain>
    </source>
</reference>
<dbReference type="SUPFAM" id="SSF46785">
    <property type="entry name" value="Winged helix' DNA-binding domain"/>
    <property type="match status" value="1"/>
</dbReference>
<keyword evidence="1" id="KW-0805">Transcription regulation</keyword>
<dbReference type="Pfam" id="PF12840">
    <property type="entry name" value="HTH_20"/>
    <property type="match status" value="1"/>
</dbReference>
<gene>
    <name evidence="5" type="ORF">QGN29_06320</name>
</gene>
<dbReference type="PROSITE" id="PS50987">
    <property type="entry name" value="HTH_ARSR_2"/>
    <property type="match status" value="1"/>
</dbReference>
<organism evidence="5 6">
    <name type="scientific">Temperatibacter marinus</name>
    <dbReference type="NCBI Taxonomy" id="1456591"/>
    <lineage>
        <taxon>Bacteria</taxon>
        <taxon>Pseudomonadati</taxon>
        <taxon>Pseudomonadota</taxon>
        <taxon>Alphaproteobacteria</taxon>
        <taxon>Kordiimonadales</taxon>
        <taxon>Temperatibacteraceae</taxon>
        <taxon>Temperatibacter</taxon>
    </lineage>
</organism>
<keyword evidence="6" id="KW-1185">Reference proteome</keyword>
<dbReference type="InterPro" id="IPR036390">
    <property type="entry name" value="WH_DNA-bd_sf"/>
</dbReference>
<dbReference type="Proteomes" id="UP001268683">
    <property type="component" value="Chromosome"/>
</dbReference>
<keyword evidence="2" id="KW-0238">DNA-binding</keyword>
<evidence type="ECO:0000256" key="2">
    <source>
        <dbReference type="ARBA" id="ARBA00023125"/>
    </source>
</evidence>
<dbReference type="NCBIfam" id="NF033788">
    <property type="entry name" value="HTH_metalloreg"/>
    <property type="match status" value="1"/>
</dbReference>
<protein>
    <submittedName>
        <fullName evidence="5">Metalloregulator ArsR/SmtB family transcription factor</fullName>
    </submittedName>
</protein>
<dbReference type="GO" id="GO:0003700">
    <property type="term" value="F:DNA-binding transcription factor activity"/>
    <property type="evidence" value="ECO:0007669"/>
    <property type="project" value="InterPro"/>
</dbReference>
<dbReference type="InterPro" id="IPR051081">
    <property type="entry name" value="HTH_MetalResp_TranReg"/>
</dbReference>
<name>A0AA52EHZ8_9PROT</name>
<sequence length="101" mass="10870">MPDVYKALSSPVRRDILALLQNEDMTAGDVSAALEKAGTIISKPTLSGHFNILKSAGLIVADKKATTITYSINTSVVEDMMRQMMTLFGGPKKEGESSHVE</sequence>
<evidence type="ECO:0000256" key="3">
    <source>
        <dbReference type="ARBA" id="ARBA00023163"/>
    </source>
</evidence>
<dbReference type="EMBL" id="CP123872">
    <property type="protein sequence ID" value="WND03988.1"/>
    <property type="molecule type" value="Genomic_DNA"/>
</dbReference>
<dbReference type="GO" id="GO:0003677">
    <property type="term" value="F:DNA binding"/>
    <property type="evidence" value="ECO:0007669"/>
    <property type="project" value="UniProtKB-KW"/>
</dbReference>
<dbReference type="InterPro" id="IPR036388">
    <property type="entry name" value="WH-like_DNA-bd_sf"/>
</dbReference>
<evidence type="ECO:0000313" key="5">
    <source>
        <dbReference type="EMBL" id="WND03988.1"/>
    </source>
</evidence>
<dbReference type="PRINTS" id="PR00778">
    <property type="entry name" value="HTHARSR"/>
</dbReference>
<dbReference type="RefSeq" id="WP_310799852.1">
    <property type="nucleotide sequence ID" value="NZ_CP123872.1"/>
</dbReference>
<proteinExistence type="predicted"/>
<dbReference type="AlphaFoldDB" id="A0AA52EHZ8"/>
<dbReference type="PANTHER" id="PTHR33154:SF33">
    <property type="entry name" value="TRANSCRIPTIONAL REPRESSOR SDPR"/>
    <property type="match status" value="1"/>
</dbReference>
<dbReference type="Gene3D" id="1.10.10.10">
    <property type="entry name" value="Winged helix-like DNA-binding domain superfamily/Winged helix DNA-binding domain"/>
    <property type="match status" value="1"/>
</dbReference>
<accession>A0AA52EHZ8</accession>
<feature type="domain" description="HTH arsR-type" evidence="4">
    <location>
        <begin position="1"/>
        <end position="92"/>
    </location>
</feature>
<dbReference type="KEGG" id="tmk:QGN29_06320"/>
<keyword evidence="3" id="KW-0804">Transcription</keyword>
<dbReference type="InterPro" id="IPR001845">
    <property type="entry name" value="HTH_ArsR_DNA-bd_dom"/>
</dbReference>
<evidence type="ECO:0000313" key="6">
    <source>
        <dbReference type="Proteomes" id="UP001268683"/>
    </source>
</evidence>
<evidence type="ECO:0000259" key="4">
    <source>
        <dbReference type="PROSITE" id="PS50987"/>
    </source>
</evidence>
<dbReference type="CDD" id="cd00090">
    <property type="entry name" value="HTH_ARSR"/>
    <property type="match status" value="1"/>
</dbReference>
<dbReference type="PANTHER" id="PTHR33154">
    <property type="entry name" value="TRANSCRIPTIONAL REGULATOR, ARSR FAMILY"/>
    <property type="match status" value="1"/>
</dbReference>
<evidence type="ECO:0000256" key="1">
    <source>
        <dbReference type="ARBA" id="ARBA00023015"/>
    </source>
</evidence>
<dbReference type="SMART" id="SM00418">
    <property type="entry name" value="HTH_ARSR"/>
    <property type="match status" value="1"/>
</dbReference>